<evidence type="ECO:0008006" key="18">
    <source>
        <dbReference type="Google" id="ProtNLM"/>
    </source>
</evidence>
<dbReference type="VEuPathDB" id="CryptoDB:Vbra_8172"/>
<evidence type="ECO:0000313" key="16">
    <source>
        <dbReference type="EMBL" id="CEM01727.1"/>
    </source>
</evidence>
<evidence type="ECO:0000256" key="2">
    <source>
        <dbReference type="ARBA" id="ARBA00006537"/>
    </source>
</evidence>
<evidence type="ECO:0000256" key="6">
    <source>
        <dbReference type="ARBA" id="ARBA00022692"/>
    </source>
</evidence>
<dbReference type="FunCoup" id="A0A0G4ETS6">
    <property type="interactions" value="160"/>
</dbReference>
<evidence type="ECO:0000256" key="3">
    <source>
        <dbReference type="ARBA" id="ARBA00022448"/>
    </source>
</evidence>
<organism evidence="16 17">
    <name type="scientific">Vitrella brassicaformis (strain CCMP3155)</name>
    <dbReference type="NCBI Taxonomy" id="1169540"/>
    <lineage>
        <taxon>Eukaryota</taxon>
        <taxon>Sar</taxon>
        <taxon>Alveolata</taxon>
        <taxon>Colpodellida</taxon>
        <taxon>Vitrellaceae</taxon>
        <taxon>Vitrella</taxon>
    </lineage>
</organism>
<name>A0A0G4ETS6_VITBC</name>
<comment type="similarity">
    <text evidence="2">Belongs to the TMCO1 family.</text>
</comment>
<evidence type="ECO:0000256" key="4">
    <source>
        <dbReference type="ARBA" id="ARBA00022568"/>
    </source>
</evidence>
<keyword evidence="3" id="KW-0813">Transport</keyword>
<keyword evidence="5" id="KW-0107">Calcium channel</keyword>
<evidence type="ECO:0000256" key="12">
    <source>
        <dbReference type="ARBA" id="ARBA00023136"/>
    </source>
</evidence>
<dbReference type="GO" id="GO:0005262">
    <property type="term" value="F:calcium channel activity"/>
    <property type="evidence" value="ECO:0007669"/>
    <property type="project" value="UniProtKB-KW"/>
</dbReference>
<dbReference type="Pfam" id="PF01956">
    <property type="entry name" value="EMC3_TMCO1"/>
    <property type="match status" value="1"/>
</dbReference>
<reference evidence="16 17" key="1">
    <citation type="submission" date="2014-11" db="EMBL/GenBank/DDBJ databases">
        <authorList>
            <person name="Zhu J."/>
            <person name="Qi W."/>
            <person name="Song R."/>
        </authorList>
    </citation>
    <scope>NUCLEOTIDE SEQUENCE [LARGE SCALE GENOMIC DNA]</scope>
</reference>
<evidence type="ECO:0000256" key="9">
    <source>
        <dbReference type="ARBA" id="ARBA00022989"/>
    </source>
</evidence>
<sequence>MISDIHKTDTLWVPFYALIVAVVSEFLSWLLIYRTSQYKKIKNDVDRAVKKLSRSKDAVVGILNKKAQSKKIKDDERELQKLNRDMYSMRMKGQFFLMLIMGAFYAISASSFEGIVVAKLPFEPPWFLHGLTHRGLVGQDYTDCSYSFLYVISTICLRINLQKLLGTAPSAAQAQMMPSGFQLPDQAAAMR</sequence>
<dbReference type="EMBL" id="CDMY01000308">
    <property type="protein sequence ID" value="CEM01727.1"/>
    <property type="molecule type" value="Genomic_DNA"/>
</dbReference>
<evidence type="ECO:0000256" key="5">
    <source>
        <dbReference type="ARBA" id="ARBA00022673"/>
    </source>
</evidence>
<feature type="transmembrane region" description="Helical" evidence="15">
    <location>
        <begin position="12"/>
        <end position="33"/>
    </location>
</feature>
<keyword evidence="9 15" id="KW-1133">Transmembrane helix</keyword>
<feature type="transmembrane region" description="Helical" evidence="15">
    <location>
        <begin position="95"/>
        <end position="118"/>
    </location>
</feature>
<keyword evidence="17" id="KW-1185">Reference proteome</keyword>
<keyword evidence="12 15" id="KW-0472">Membrane</keyword>
<evidence type="ECO:0000313" key="17">
    <source>
        <dbReference type="Proteomes" id="UP000041254"/>
    </source>
</evidence>
<dbReference type="InParanoid" id="A0A0G4ETS6"/>
<dbReference type="PANTHER" id="PTHR20917">
    <property type="entry name" value="PNAS-RELATED"/>
    <property type="match status" value="1"/>
</dbReference>
<evidence type="ECO:0000256" key="10">
    <source>
        <dbReference type="ARBA" id="ARBA00023054"/>
    </source>
</evidence>
<evidence type="ECO:0000256" key="1">
    <source>
        <dbReference type="ARBA" id="ARBA00004477"/>
    </source>
</evidence>
<evidence type="ECO:0000256" key="8">
    <source>
        <dbReference type="ARBA" id="ARBA00022837"/>
    </source>
</evidence>
<keyword evidence="6 15" id="KW-0812">Transmembrane</keyword>
<gene>
    <name evidence="16" type="ORF">Vbra_8172</name>
</gene>
<dbReference type="SMART" id="SM01415">
    <property type="entry name" value="DUF106"/>
    <property type="match status" value="1"/>
</dbReference>
<keyword evidence="11" id="KW-0406">Ion transport</keyword>
<keyword evidence="10 14" id="KW-0175">Coiled coil</keyword>
<comment type="subcellular location">
    <subcellularLocation>
        <location evidence="1">Endoplasmic reticulum membrane</location>
        <topology evidence="1">Multi-pass membrane protein</topology>
    </subcellularLocation>
</comment>
<keyword evidence="8" id="KW-0106">Calcium</keyword>
<evidence type="ECO:0000256" key="13">
    <source>
        <dbReference type="ARBA" id="ARBA00023303"/>
    </source>
</evidence>
<evidence type="ECO:0000256" key="7">
    <source>
        <dbReference type="ARBA" id="ARBA00022824"/>
    </source>
</evidence>
<keyword evidence="13" id="KW-0407">Ion channel</keyword>
<dbReference type="PhylomeDB" id="A0A0G4ETS6"/>
<evidence type="ECO:0000256" key="14">
    <source>
        <dbReference type="SAM" id="Coils"/>
    </source>
</evidence>
<protein>
    <recommendedName>
        <fullName evidence="18">Calcium load-activated calcium channel</fullName>
    </recommendedName>
</protein>
<feature type="coiled-coil region" evidence="14">
    <location>
        <begin position="65"/>
        <end position="92"/>
    </location>
</feature>
<proteinExistence type="inferred from homology"/>
<dbReference type="Proteomes" id="UP000041254">
    <property type="component" value="Unassembled WGS sequence"/>
</dbReference>
<dbReference type="STRING" id="1169540.A0A0G4ETS6"/>
<dbReference type="InterPro" id="IPR008559">
    <property type="entry name" value="TMCO1"/>
</dbReference>
<dbReference type="GO" id="GO:0032469">
    <property type="term" value="P:endoplasmic reticulum calcium ion homeostasis"/>
    <property type="evidence" value="ECO:0007669"/>
    <property type="project" value="InterPro"/>
</dbReference>
<dbReference type="OMA" id="GMFGDFK"/>
<evidence type="ECO:0000256" key="15">
    <source>
        <dbReference type="SAM" id="Phobius"/>
    </source>
</evidence>
<accession>A0A0G4ETS6</accession>
<keyword evidence="4" id="KW-0109">Calcium transport</keyword>
<dbReference type="AlphaFoldDB" id="A0A0G4ETS6"/>
<evidence type="ECO:0000256" key="11">
    <source>
        <dbReference type="ARBA" id="ARBA00023065"/>
    </source>
</evidence>
<dbReference type="InterPro" id="IPR002809">
    <property type="entry name" value="EMC3/TMCO1"/>
</dbReference>
<keyword evidence="7" id="KW-0256">Endoplasmic reticulum</keyword>
<dbReference type="PANTHER" id="PTHR20917:SF0">
    <property type="entry name" value="CALCIUM LOAD-ACTIVATED CALCIUM CHANNEL"/>
    <property type="match status" value="1"/>
</dbReference>
<dbReference type="OrthoDB" id="342726at2759"/>
<dbReference type="GO" id="GO:0005789">
    <property type="term" value="C:endoplasmic reticulum membrane"/>
    <property type="evidence" value="ECO:0007669"/>
    <property type="project" value="UniProtKB-SubCell"/>
</dbReference>